<name>A0ABT5XI99_9EURY</name>
<dbReference type="EMBL" id="JARFPL010000054">
    <property type="protein sequence ID" value="MDF0594222.1"/>
    <property type="molecule type" value="Genomic_DNA"/>
</dbReference>
<evidence type="ECO:0000313" key="1">
    <source>
        <dbReference type="EMBL" id="MDF0594222.1"/>
    </source>
</evidence>
<evidence type="ECO:0008006" key="3">
    <source>
        <dbReference type="Google" id="ProtNLM"/>
    </source>
</evidence>
<dbReference type="Proteomes" id="UP001215956">
    <property type="component" value="Unassembled WGS sequence"/>
</dbReference>
<reference evidence="1 2" key="1">
    <citation type="submission" date="2023-03" db="EMBL/GenBank/DDBJ databases">
        <title>Whole genome sequencing of Methanotrichaceae archaeon M04Ac.</title>
        <authorList>
            <person name="Khomyakova M.A."/>
            <person name="Merkel A.Y."/>
            <person name="Slobodkin A.I."/>
        </authorList>
    </citation>
    <scope>NUCLEOTIDE SEQUENCE [LARGE SCALE GENOMIC DNA]</scope>
    <source>
        <strain evidence="1 2">M04Ac</strain>
    </source>
</reference>
<accession>A0ABT5XI99</accession>
<comment type="caution">
    <text evidence="1">The sequence shown here is derived from an EMBL/GenBank/DDBJ whole genome shotgun (WGS) entry which is preliminary data.</text>
</comment>
<proteinExistence type="predicted"/>
<sequence>MNFGINDMYSGIRFGEGIPLEGLILPGLHHLNELAYKIIAEELMRFF</sequence>
<evidence type="ECO:0000313" key="2">
    <source>
        <dbReference type="Proteomes" id="UP001215956"/>
    </source>
</evidence>
<dbReference type="RefSeq" id="WP_316969918.1">
    <property type="nucleotide sequence ID" value="NZ_JARFPL010000054.1"/>
</dbReference>
<gene>
    <name evidence="1" type="ORF">P0O24_11585</name>
</gene>
<keyword evidence="2" id="KW-1185">Reference proteome</keyword>
<organism evidence="1 2">
    <name type="scientific">Candidatus Methanocrinis alkalitolerans</name>
    <dbReference type="NCBI Taxonomy" id="3033395"/>
    <lineage>
        <taxon>Archaea</taxon>
        <taxon>Methanobacteriati</taxon>
        <taxon>Methanobacteriota</taxon>
        <taxon>Stenosarchaea group</taxon>
        <taxon>Methanomicrobia</taxon>
        <taxon>Methanotrichales</taxon>
        <taxon>Methanotrichaceae</taxon>
        <taxon>Methanocrinis</taxon>
    </lineage>
</organism>
<protein>
    <recommendedName>
        <fullName evidence="3">SGNH hydrolase-type esterase domain-containing protein</fullName>
    </recommendedName>
</protein>